<comment type="similarity">
    <text evidence="1">Belongs to the TCP10 family.</text>
</comment>
<dbReference type="InterPro" id="IPR026581">
    <property type="entry name" value="TCP10L/CENPJ"/>
</dbReference>
<organism evidence="5 6">
    <name type="scientific">Stentor coeruleus</name>
    <dbReference type="NCBI Taxonomy" id="5963"/>
    <lineage>
        <taxon>Eukaryota</taxon>
        <taxon>Sar</taxon>
        <taxon>Alveolata</taxon>
        <taxon>Ciliophora</taxon>
        <taxon>Postciliodesmatophora</taxon>
        <taxon>Heterotrichea</taxon>
        <taxon>Heterotrichida</taxon>
        <taxon>Stentoridae</taxon>
        <taxon>Stentor</taxon>
    </lineage>
</organism>
<sequence length="691" mass="80554">MQANYLRLLANCYSSNTKYPPNGKNQNSSNYAESPISKQENIYIKEDYSIIKDLKPYEKDQKPYEKEDKSYYKDEKSRIIEVKNLQADDIENYENEQDNWQLKKPVCTHDEVPIRSLSVPFEKMLEEEMKKSLESESGINESKSKHTFLKRKSQMIKPKKEKKITIKKENTQEKNSISLEGTEKLEKTKDLQNRDEEENFVEEKPIKEKKIPVRIAPSFEVSPTISESPKPKQTYLKRGQGKLCIQARSATSLGPSKRRNYKQNLSKDSDSLVLENSQESFSEEKIEIQQINKDKNKNYLKYKKLAKELEEKKNKLEKDALNFYKMRESEVKSLEMWKADEMKKINEEKKKYEKINNESHIEVFEIEKLRKEVTSLKNTLAKNEEKYQSTIENLKEIIESLSARNKELEGELAEKKSFNEIAEEHAVIKVMQFNAQPKKPGTIKSSPTKTIKEDPQKLKKQEIPKDSSSFSIKPIDKKPEVLKDPSPFFTLKPDRKPLPNKQGLARKVPIMSINEVKIEEPKSQMFQEIIEENKVQKIFEDGKREISFSNGVKKEIFPDGFIVVHFNNKDKKETYPDGKIIYYFFENKTIQTTLPDGMQLFQFANGQTEKHFTDGTKEIKFPDGTIKCIFNDREEESIFPDGTIQKIEANGIKHIEFVNGMKDTIYPDGSKMRQYPDGKIKRTGPDGKIIE</sequence>
<reference evidence="5 6" key="1">
    <citation type="submission" date="2016-11" db="EMBL/GenBank/DDBJ databases">
        <title>The macronuclear genome of Stentor coeruleus: a giant cell with tiny introns.</title>
        <authorList>
            <person name="Slabodnick M."/>
            <person name="Ruby J.G."/>
            <person name="Reiff S.B."/>
            <person name="Swart E.C."/>
            <person name="Gosai S."/>
            <person name="Prabakaran S."/>
            <person name="Witkowska E."/>
            <person name="Larue G.E."/>
            <person name="Fisher S."/>
            <person name="Freeman R.M."/>
            <person name="Gunawardena J."/>
            <person name="Chu W."/>
            <person name="Stover N.A."/>
            <person name="Gregory B.D."/>
            <person name="Nowacki M."/>
            <person name="Derisi J."/>
            <person name="Roy S.W."/>
            <person name="Marshall W.F."/>
            <person name="Sood P."/>
        </authorList>
    </citation>
    <scope>NUCLEOTIDE SEQUENCE [LARGE SCALE GENOMIC DNA]</scope>
    <source>
        <strain evidence="5">WM001</strain>
    </source>
</reference>
<evidence type="ECO:0000256" key="2">
    <source>
        <dbReference type="SAM" id="Coils"/>
    </source>
</evidence>
<dbReference type="InterPro" id="IPR009852">
    <property type="entry name" value="CENPJ_C_dom"/>
</dbReference>
<evidence type="ECO:0000313" key="5">
    <source>
        <dbReference type="EMBL" id="OMJ83580.1"/>
    </source>
</evidence>
<feature type="compositionally biased region" description="Basic and acidic residues" evidence="3">
    <location>
        <begin position="163"/>
        <end position="172"/>
    </location>
</feature>
<dbReference type="InterPro" id="IPR047002">
    <property type="entry name" value="Tcp10_C_sf"/>
</dbReference>
<evidence type="ECO:0000313" key="6">
    <source>
        <dbReference type="Proteomes" id="UP000187209"/>
    </source>
</evidence>
<dbReference type="PANTHER" id="PTHR10331">
    <property type="entry name" value="T COMPLEX PROTEIN 10"/>
    <property type="match status" value="1"/>
</dbReference>
<feature type="compositionally biased region" description="Basic and acidic residues" evidence="3">
    <location>
        <begin position="450"/>
        <end position="465"/>
    </location>
</feature>
<feature type="compositionally biased region" description="Basic and acidic residues" evidence="3">
    <location>
        <begin position="181"/>
        <end position="194"/>
    </location>
</feature>
<dbReference type="EMBL" id="MPUH01000299">
    <property type="protein sequence ID" value="OMJ83580.1"/>
    <property type="molecule type" value="Genomic_DNA"/>
</dbReference>
<feature type="region of interest" description="Disordered" evidence="3">
    <location>
        <begin position="247"/>
        <end position="273"/>
    </location>
</feature>
<gene>
    <name evidence="5" type="ORF">SteCoe_15491</name>
</gene>
<feature type="region of interest" description="Disordered" evidence="3">
    <location>
        <begin position="17"/>
        <end position="36"/>
    </location>
</feature>
<feature type="compositionally biased region" description="Basic residues" evidence="3">
    <location>
        <begin position="153"/>
        <end position="162"/>
    </location>
</feature>
<feature type="domain" description="Centromere protein J C-terminal" evidence="4">
    <location>
        <begin position="602"/>
        <end position="627"/>
    </location>
</feature>
<feature type="region of interest" description="Disordered" evidence="3">
    <location>
        <begin position="672"/>
        <end position="691"/>
    </location>
</feature>
<dbReference type="Pfam" id="PF07202">
    <property type="entry name" value="Tcp10_C"/>
    <property type="match status" value="2"/>
</dbReference>
<accession>A0A1R2C3M5</accession>
<name>A0A1R2C3M5_9CILI</name>
<dbReference type="Gene3D" id="2.60.450.20">
    <property type="match status" value="1"/>
</dbReference>
<protein>
    <recommendedName>
        <fullName evidence="4">Centromere protein J C-terminal domain-containing protein</fullName>
    </recommendedName>
</protein>
<dbReference type="PANTHER" id="PTHR10331:SF6">
    <property type="entry name" value="SPINDLE ASSEMBLY ABNORMAL 4"/>
    <property type="match status" value="1"/>
</dbReference>
<evidence type="ECO:0000256" key="3">
    <source>
        <dbReference type="SAM" id="MobiDB-lite"/>
    </source>
</evidence>
<feature type="region of interest" description="Disordered" evidence="3">
    <location>
        <begin position="437"/>
        <end position="472"/>
    </location>
</feature>
<keyword evidence="6" id="KW-1185">Reference proteome</keyword>
<dbReference type="OrthoDB" id="10252174at2759"/>
<evidence type="ECO:0000256" key="1">
    <source>
        <dbReference type="ARBA" id="ARBA00005627"/>
    </source>
</evidence>
<dbReference type="AlphaFoldDB" id="A0A1R2C3M5"/>
<dbReference type="Proteomes" id="UP000187209">
    <property type="component" value="Unassembled WGS sequence"/>
</dbReference>
<evidence type="ECO:0000259" key="4">
    <source>
        <dbReference type="Pfam" id="PF07202"/>
    </source>
</evidence>
<comment type="caution">
    <text evidence="5">The sequence shown here is derived from an EMBL/GenBank/DDBJ whole genome shotgun (WGS) entry which is preliminary data.</text>
</comment>
<feature type="region of interest" description="Disordered" evidence="3">
    <location>
        <begin position="153"/>
        <end position="203"/>
    </location>
</feature>
<feature type="domain" description="Centromere protein J C-terminal" evidence="4">
    <location>
        <begin position="632"/>
        <end position="660"/>
    </location>
</feature>
<proteinExistence type="inferred from homology"/>
<keyword evidence="2" id="KW-0175">Coiled coil</keyword>
<feature type="coiled-coil region" evidence="2">
    <location>
        <begin position="274"/>
        <end position="418"/>
    </location>
</feature>